<reference evidence="2" key="1">
    <citation type="submission" date="2023-06" db="EMBL/GenBank/DDBJ databases">
        <title>Survivors Of The Sea: Transcriptome response of Skeletonema marinoi to long-term dormancy.</title>
        <authorList>
            <person name="Pinder M.I.M."/>
            <person name="Kourtchenko O."/>
            <person name="Robertson E.K."/>
            <person name="Larsson T."/>
            <person name="Maumus F."/>
            <person name="Osuna-Cruz C.M."/>
            <person name="Vancaester E."/>
            <person name="Stenow R."/>
            <person name="Vandepoele K."/>
            <person name="Ploug H."/>
            <person name="Bruchert V."/>
            <person name="Godhe A."/>
            <person name="Topel M."/>
        </authorList>
    </citation>
    <scope>NUCLEOTIDE SEQUENCE</scope>
    <source>
        <strain evidence="2">R05AC</strain>
    </source>
</reference>
<evidence type="ECO:0000259" key="1">
    <source>
        <dbReference type="Pfam" id="PF13191"/>
    </source>
</evidence>
<accession>A0AAD8XT23</accession>
<protein>
    <recommendedName>
        <fullName evidence="1">Orc1-like AAA ATPase domain-containing protein</fullName>
    </recommendedName>
</protein>
<keyword evidence="3" id="KW-1185">Reference proteome</keyword>
<organism evidence="2 3">
    <name type="scientific">Skeletonema marinoi</name>
    <dbReference type="NCBI Taxonomy" id="267567"/>
    <lineage>
        <taxon>Eukaryota</taxon>
        <taxon>Sar</taxon>
        <taxon>Stramenopiles</taxon>
        <taxon>Ochrophyta</taxon>
        <taxon>Bacillariophyta</taxon>
        <taxon>Coscinodiscophyceae</taxon>
        <taxon>Thalassiosirophycidae</taxon>
        <taxon>Thalassiosirales</taxon>
        <taxon>Skeletonemataceae</taxon>
        <taxon>Skeletonema</taxon>
        <taxon>Skeletonema marinoi-dohrnii complex</taxon>
    </lineage>
</organism>
<comment type="caution">
    <text evidence="2">The sequence shown here is derived from an EMBL/GenBank/DDBJ whole genome shotgun (WGS) entry which is preliminary data.</text>
</comment>
<dbReference type="InterPro" id="IPR041664">
    <property type="entry name" value="AAA_16"/>
</dbReference>
<dbReference type="Gene3D" id="3.40.50.300">
    <property type="entry name" value="P-loop containing nucleotide triphosphate hydrolases"/>
    <property type="match status" value="1"/>
</dbReference>
<dbReference type="Proteomes" id="UP001224775">
    <property type="component" value="Unassembled WGS sequence"/>
</dbReference>
<proteinExistence type="predicted"/>
<evidence type="ECO:0000313" key="2">
    <source>
        <dbReference type="EMBL" id="KAK1733202.1"/>
    </source>
</evidence>
<dbReference type="InterPro" id="IPR027417">
    <property type="entry name" value="P-loop_NTPase"/>
</dbReference>
<dbReference type="InterPro" id="IPR053159">
    <property type="entry name" value="Hybrid_Histidine_Kinase"/>
</dbReference>
<evidence type="ECO:0000313" key="3">
    <source>
        <dbReference type="Proteomes" id="UP001224775"/>
    </source>
</evidence>
<dbReference type="Pfam" id="PF13191">
    <property type="entry name" value="AAA_16"/>
    <property type="match status" value="1"/>
</dbReference>
<dbReference type="SUPFAM" id="SSF52540">
    <property type="entry name" value="P-loop containing nucleoside triphosphate hydrolases"/>
    <property type="match status" value="1"/>
</dbReference>
<sequence length="295" mass="31570">MVEISTNNSNNDDKLDPGGLHNWAQQLSTLLENDDNNQKSIDYLDVRGAILNEGAVDGRPLSDNGKLEIRSLGIAFYELFSGGHLTVGAETLGHTAAESEVGEGDELFGHNPTKRRSLQSNASLDGLSRVQSPSMASTSVEPLKLLGLPTALCDLISNMIVDSVDGDAHDKGGTYGLISEVRDDLKLMIDSPNLYLQDVDLTKAVNVGLQFGGSLYGREAELQTLKECYQRSISSECEVAMICGTSGIGKSKLSQEFARSVNEDGGSIYLSGASINLSRSLFMPSALRLINIVLG</sequence>
<dbReference type="AlphaFoldDB" id="A0AAD8XT23"/>
<dbReference type="PANTHER" id="PTHR43642">
    <property type="entry name" value="HYBRID SIGNAL TRANSDUCTION HISTIDINE KINASE G"/>
    <property type="match status" value="1"/>
</dbReference>
<gene>
    <name evidence="2" type="ORF">QTG54_016059</name>
</gene>
<name>A0AAD8XT23_9STRA</name>
<dbReference type="EMBL" id="JATAAI010000052">
    <property type="protein sequence ID" value="KAK1733202.1"/>
    <property type="molecule type" value="Genomic_DNA"/>
</dbReference>
<feature type="domain" description="Orc1-like AAA ATPase" evidence="1">
    <location>
        <begin position="215"/>
        <end position="279"/>
    </location>
</feature>
<dbReference type="PANTHER" id="PTHR43642:SF1">
    <property type="entry name" value="HYBRID SIGNAL TRANSDUCTION HISTIDINE KINASE G"/>
    <property type="match status" value="1"/>
</dbReference>